<accession>A0A2K3PJK3</accession>
<reference evidence="3 4" key="1">
    <citation type="journal article" date="2014" name="Am. J. Bot.">
        <title>Genome assembly and annotation for red clover (Trifolium pratense; Fabaceae).</title>
        <authorList>
            <person name="Istvanek J."/>
            <person name="Jaros M."/>
            <person name="Krenek A."/>
            <person name="Repkova J."/>
        </authorList>
    </citation>
    <scope>NUCLEOTIDE SEQUENCE [LARGE SCALE GENOMIC DNA]</scope>
    <source>
        <strain evidence="4">cv. Tatra</strain>
        <tissue evidence="3">Young leaves</tissue>
    </source>
</reference>
<dbReference type="PANTHER" id="PTHR37610:SF97">
    <property type="entry name" value="RETROTRANSPOSON GAG DOMAIN-CONTAINING PROTEIN"/>
    <property type="match status" value="1"/>
</dbReference>
<comment type="caution">
    <text evidence="3">The sequence shown here is derived from an EMBL/GenBank/DDBJ whole genome shotgun (WGS) entry which is preliminary data.</text>
</comment>
<gene>
    <name evidence="3" type="ORF">L195_g012168</name>
</gene>
<proteinExistence type="predicted"/>
<dbReference type="PANTHER" id="PTHR37610">
    <property type="entry name" value="CCHC-TYPE DOMAIN-CONTAINING PROTEIN"/>
    <property type="match status" value="1"/>
</dbReference>
<organism evidence="3 4">
    <name type="scientific">Trifolium pratense</name>
    <name type="common">Red clover</name>
    <dbReference type="NCBI Taxonomy" id="57577"/>
    <lineage>
        <taxon>Eukaryota</taxon>
        <taxon>Viridiplantae</taxon>
        <taxon>Streptophyta</taxon>
        <taxon>Embryophyta</taxon>
        <taxon>Tracheophyta</taxon>
        <taxon>Spermatophyta</taxon>
        <taxon>Magnoliopsida</taxon>
        <taxon>eudicotyledons</taxon>
        <taxon>Gunneridae</taxon>
        <taxon>Pentapetalae</taxon>
        <taxon>rosids</taxon>
        <taxon>fabids</taxon>
        <taxon>Fabales</taxon>
        <taxon>Fabaceae</taxon>
        <taxon>Papilionoideae</taxon>
        <taxon>50 kb inversion clade</taxon>
        <taxon>NPAAA clade</taxon>
        <taxon>Hologalegina</taxon>
        <taxon>IRL clade</taxon>
        <taxon>Trifolieae</taxon>
        <taxon>Trifolium</taxon>
    </lineage>
</organism>
<evidence type="ECO:0000313" key="4">
    <source>
        <dbReference type="Proteomes" id="UP000236291"/>
    </source>
</evidence>
<name>A0A2K3PJK3_TRIPR</name>
<evidence type="ECO:0000259" key="1">
    <source>
        <dbReference type="Pfam" id="PF03732"/>
    </source>
</evidence>
<feature type="domain" description="Retrotransposon gag" evidence="1">
    <location>
        <begin position="89"/>
        <end position="161"/>
    </location>
</feature>
<dbReference type="Proteomes" id="UP000236291">
    <property type="component" value="Unassembled WGS sequence"/>
</dbReference>
<evidence type="ECO:0000313" key="3">
    <source>
        <dbReference type="EMBL" id="PNY15472.1"/>
    </source>
</evidence>
<dbReference type="AlphaFoldDB" id="A0A2K3PJK3"/>
<dbReference type="Pfam" id="PF14244">
    <property type="entry name" value="Retrotran_gag_3"/>
    <property type="match status" value="1"/>
</dbReference>
<protein>
    <submittedName>
        <fullName evidence="3">Retrotransposon-related protein</fullName>
    </submittedName>
</protein>
<dbReference type="EMBL" id="ASHM01007701">
    <property type="protein sequence ID" value="PNY15472.1"/>
    <property type="molecule type" value="Genomic_DNA"/>
</dbReference>
<sequence>MPPRQAPIVAPPQLINADSIFYVHPSEGPNSLTVTPQLNGSNYLAWNRSMRRALGAKNKLPFIDGSLPVPDLQDLNRHAWEHCNHLIPSWIINSVNDSIAQTLVFHETAINAWEDLHERFAKVDRIRISYLRASINNLKQGTKSVLDYFTEMRMLWDELNSHCPMPNCTCASMSM</sequence>
<dbReference type="InterPro" id="IPR029472">
    <property type="entry name" value="Copia-like_N"/>
</dbReference>
<feature type="domain" description="Retrotransposon Copia-like N-terminal" evidence="2">
    <location>
        <begin position="24"/>
        <end position="70"/>
    </location>
</feature>
<evidence type="ECO:0000259" key="2">
    <source>
        <dbReference type="Pfam" id="PF14244"/>
    </source>
</evidence>
<reference evidence="3 4" key="2">
    <citation type="journal article" date="2017" name="Front. Plant Sci.">
        <title>Gene Classification and Mining of Molecular Markers Useful in Red Clover (Trifolium pratense) Breeding.</title>
        <authorList>
            <person name="Istvanek J."/>
            <person name="Dluhosova J."/>
            <person name="Dluhos P."/>
            <person name="Patkova L."/>
            <person name="Nedelnik J."/>
            <person name="Repkova J."/>
        </authorList>
    </citation>
    <scope>NUCLEOTIDE SEQUENCE [LARGE SCALE GENOMIC DNA]</scope>
    <source>
        <strain evidence="4">cv. Tatra</strain>
        <tissue evidence="3">Young leaves</tissue>
    </source>
</reference>
<dbReference type="Pfam" id="PF03732">
    <property type="entry name" value="Retrotrans_gag"/>
    <property type="match status" value="1"/>
</dbReference>
<dbReference type="InterPro" id="IPR005162">
    <property type="entry name" value="Retrotrans_gag_dom"/>
</dbReference>